<evidence type="ECO:0000313" key="1">
    <source>
        <dbReference type="Proteomes" id="UP000515153"/>
    </source>
</evidence>
<accession>A0A6P8ANI6</accession>
<gene>
    <name evidence="2" type="ORF">PgNI_11587</name>
</gene>
<organism evidence="1 2">
    <name type="scientific">Pyricularia grisea</name>
    <name type="common">Crabgrass-specific blast fungus</name>
    <name type="synonym">Magnaporthe grisea</name>
    <dbReference type="NCBI Taxonomy" id="148305"/>
    <lineage>
        <taxon>Eukaryota</taxon>
        <taxon>Fungi</taxon>
        <taxon>Dikarya</taxon>
        <taxon>Ascomycota</taxon>
        <taxon>Pezizomycotina</taxon>
        <taxon>Sordariomycetes</taxon>
        <taxon>Sordariomycetidae</taxon>
        <taxon>Magnaporthales</taxon>
        <taxon>Pyriculariaceae</taxon>
        <taxon>Pyricularia</taxon>
    </lineage>
</organism>
<reference evidence="2" key="3">
    <citation type="submission" date="2025-08" db="UniProtKB">
        <authorList>
            <consortium name="RefSeq"/>
        </authorList>
    </citation>
    <scope>IDENTIFICATION</scope>
    <source>
        <strain evidence="2">NI907</strain>
    </source>
</reference>
<reference evidence="1 2" key="1">
    <citation type="journal article" date="2019" name="Mol. Biol. Evol.">
        <title>Blast fungal genomes show frequent chromosomal changes, gene gains and losses, and effector gene turnover.</title>
        <authorList>
            <person name="Gomez Luciano L.B."/>
            <person name="Jason Tsai I."/>
            <person name="Chuma I."/>
            <person name="Tosa Y."/>
            <person name="Chen Y.H."/>
            <person name="Li J.Y."/>
            <person name="Li M.Y."/>
            <person name="Jade Lu M.Y."/>
            <person name="Nakayashiki H."/>
            <person name="Li W.H."/>
        </authorList>
    </citation>
    <scope>NUCLEOTIDE SEQUENCE [LARGE SCALE GENOMIC DNA]</scope>
    <source>
        <strain evidence="1 2">NI907</strain>
    </source>
</reference>
<dbReference type="RefSeq" id="XP_030976461.1">
    <property type="nucleotide sequence ID" value="XM_031131553.1"/>
</dbReference>
<dbReference type="AlphaFoldDB" id="A0A6P8ANI6"/>
<dbReference type="KEGG" id="pgri:PgNI_11587"/>
<dbReference type="SUPFAM" id="SSF56399">
    <property type="entry name" value="ADP-ribosylation"/>
    <property type="match status" value="1"/>
</dbReference>
<proteinExistence type="predicted"/>
<evidence type="ECO:0000313" key="2">
    <source>
        <dbReference type="RefSeq" id="XP_030976461.1"/>
    </source>
</evidence>
<sequence length="137" mass="16356">MYRVDKRPHEELEALNGFVPKSDNGAKEYWEELKEDPYRDGKMHNNIRDAVSYIGLRVRDTRAFVYKIDADGKEPSRKGINSKEYVTQFEYKNIMGWNWIKWGEKTEFVPNTSYEPSKKVECTWKDTRRSRPFRSGH</sequence>
<dbReference type="GeneID" id="41966458"/>
<dbReference type="Proteomes" id="UP000515153">
    <property type="component" value="Chromosome V"/>
</dbReference>
<keyword evidence="1" id="KW-1185">Reference proteome</keyword>
<name>A0A6P8ANI6_PYRGI</name>
<reference evidence="2" key="2">
    <citation type="submission" date="2019-10" db="EMBL/GenBank/DDBJ databases">
        <authorList>
            <consortium name="NCBI Genome Project"/>
        </authorList>
    </citation>
    <scope>NUCLEOTIDE SEQUENCE</scope>
    <source>
        <strain evidence="2">NI907</strain>
    </source>
</reference>
<protein>
    <submittedName>
        <fullName evidence="2">Uncharacterized protein</fullName>
    </submittedName>
</protein>